<dbReference type="SUPFAM" id="SSF88697">
    <property type="entry name" value="PUA domain-like"/>
    <property type="match status" value="1"/>
</dbReference>
<sequence>MSERFEDLQVTYPGAGTFRLGHDAKSCKRLTALVRSGNKHATCEAAREFADEPEAMPVAGRHDIVANWDGSLALVIRTERVDEIRFCDVTEEMALAEGEDSDLESWRAWRQRYFEANGGFDPEMPLIFEHFSLVEDLSTR</sequence>
<accession>A0A0F9H3F5</accession>
<name>A0A0F9H3F5_9ZZZZ</name>
<proteinExistence type="predicted"/>
<evidence type="ECO:0000313" key="2">
    <source>
        <dbReference type="EMBL" id="KKL76175.1"/>
    </source>
</evidence>
<reference evidence="2" key="1">
    <citation type="journal article" date="2015" name="Nature">
        <title>Complex archaea that bridge the gap between prokaryotes and eukaryotes.</title>
        <authorList>
            <person name="Spang A."/>
            <person name="Saw J.H."/>
            <person name="Jorgensen S.L."/>
            <person name="Zaremba-Niedzwiedzka K."/>
            <person name="Martijn J."/>
            <person name="Lind A.E."/>
            <person name="van Eijk R."/>
            <person name="Schleper C."/>
            <person name="Guy L."/>
            <person name="Ettema T.J."/>
        </authorList>
    </citation>
    <scope>NUCLEOTIDE SEQUENCE</scope>
</reference>
<dbReference type="EMBL" id="LAZR01024134">
    <property type="protein sequence ID" value="KKL76175.1"/>
    <property type="molecule type" value="Genomic_DNA"/>
</dbReference>
<dbReference type="InterPro" id="IPR007374">
    <property type="entry name" value="ASCH_domain"/>
</dbReference>
<dbReference type="PANTHER" id="PTHR39203:SF1">
    <property type="entry name" value="CYTOPLASMIC PROTEIN"/>
    <property type="match status" value="1"/>
</dbReference>
<dbReference type="Gene3D" id="3.10.400.10">
    <property type="entry name" value="Sulfate adenylyltransferase"/>
    <property type="match status" value="1"/>
</dbReference>
<dbReference type="SMART" id="SM01022">
    <property type="entry name" value="ASCH"/>
    <property type="match status" value="1"/>
</dbReference>
<protein>
    <recommendedName>
        <fullName evidence="1">ASCH domain-containing protein</fullName>
    </recommendedName>
</protein>
<dbReference type="InterPro" id="IPR009326">
    <property type="entry name" value="DUF984"/>
</dbReference>
<feature type="domain" description="ASCH" evidence="1">
    <location>
        <begin position="18"/>
        <end position="135"/>
    </location>
</feature>
<evidence type="ECO:0000259" key="1">
    <source>
        <dbReference type="SMART" id="SM01022"/>
    </source>
</evidence>
<dbReference type="AlphaFoldDB" id="A0A0F9H3F5"/>
<gene>
    <name evidence="2" type="ORF">LCGC14_2047510</name>
</gene>
<organism evidence="2">
    <name type="scientific">marine sediment metagenome</name>
    <dbReference type="NCBI Taxonomy" id="412755"/>
    <lineage>
        <taxon>unclassified sequences</taxon>
        <taxon>metagenomes</taxon>
        <taxon>ecological metagenomes</taxon>
    </lineage>
</organism>
<comment type="caution">
    <text evidence="2">The sequence shown here is derived from an EMBL/GenBank/DDBJ whole genome shotgun (WGS) entry which is preliminary data.</text>
</comment>
<dbReference type="InterPro" id="IPR015947">
    <property type="entry name" value="PUA-like_sf"/>
</dbReference>
<dbReference type="PANTHER" id="PTHR39203">
    <property type="entry name" value="CYTOPLASMIC PROTEIN-RELATED"/>
    <property type="match status" value="1"/>
</dbReference>
<dbReference type="Pfam" id="PF04266">
    <property type="entry name" value="ASCH"/>
    <property type="match status" value="1"/>
</dbReference>